<name>L7LE68_9ACTN</name>
<organism evidence="4 5">
    <name type="scientific">Gordonia sihwensis NBRC 108236</name>
    <dbReference type="NCBI Taxonomy" id="1223544"/>
    <lineage>
        <taxon>Bacteria</taxon>
        <taxon>Bacillati</taxon>
        <taxon>Actinomycetota</taxon>
        <taxon>Actinomycetes</taxon>
        <taxon>Mycobacteriales</taxon>
        <taxon>Gordoniaceae</taxon>
        <taxon>Gordonia</taxon>
    </lineage>
</organism>
<accession>L7LE68</accession>
<protein>
    <recommendedName>
        <fullName evidence="3">DUF4185 domain-containing protein</fullName>
    </recommendedName>
</protein>
<feature type="region of interest" description="Disordered" evidence="1">
    <location>
        <begin position="56"/>
        <end position="98"/>
    </location>
</feature>
<feature type="compositionally biased region" description="Low complexity" evidence="1">
    <location>
        <begin position="60"/>
        <end position="74"/>
    </location>
</feature>
<keyword evidence="2" id="KW-0732">Signal</keyword>
<comment type="caution">
    <text evidence="4">The sequence shown here is derived from an EMBL/GenBank/DDBJ whole genome shotgun (WGS) entry which is preliminary data.</text>
</comment>
<reference evidence="4 5" key="1">
    <citation type="submission" date="2012-12" db="EMBL/GenBank/DDBJ databases">
        <title>Whole genome shotgun sequence of Gordonia sihwensis NBRC 108236.</title>
        <authorList>
            <person name="Yoshida I."/>
            <person name="Hosoyama A."/>
            <person name="Tsuchikane K."/>
            <person name="Ando Y."/>
            <person name="Baba S."/>
            <person name="Ohji S."/>
            <person name="Hamada M."/>
            <person name="Tamura T."/>
            <person name="Yamazoe A."/>
            <person name="Yamazaki S."/>
            <person name="Fujita N."/>
        </authorList>
    </citation>
    <scope>NUCLEOTIDE SEQUENCE [LARGE SCALE GENOMIC DNA]</scope>
    <source>
        <strain evidence="4 5">NBRC 108236</strain>
    </source>
</reference>
<dbReference type="RefSeq" id="WP_006894646.1">
    <property type="nucleotide sequence ID" value="NZ_BANU01000002.1"/>
</dbReference>
<feature type="signal peptide" evidence="2">
    <location>
        <begin position="1"/>
        <end position="23"/>
    </location>
</feature>
<dbReference type="InterPro" id="IPR025442">
    <property type="entry name" value="DUF4185"/>
</dbReference>
<dbReference type="Proteomes" id="UP000035083">
    <property type="component" value="Unassembled WGS sequence"/>
</dbReference>
<evidence type="ECO:0000313" key="5">
    <source>
        <dbReference type="Proteomes" id="UP000035083"/>
    </source>
</evidence>
<dbReference type="Pfam" id="PF13810">
    <property type="entry name" value="DUF4185"/>
    <property type="match status" value="1"/>
</dbReference>
<evidence type="ECO:0000313" key="4">
    <source>
        <dbReference type="EMBL" id="GAC59425.1"/>
    </source>
</evidence>
<dbReference type="AlphaFoldDB" id="L7LE68"/>
<feature type="chain" id="PRO_5039404228" description="DUF4185 domain-containing protein" evidence="2">
    <location>
        <begin position="24"/>
        <end position="449"/>
    </location>
</feature>
<dbReference type="EMBL" id="BANU01000002">
    <property type="protein sequence ID" value="GAC59425.1"/>
    <property type="molecule type" value="Genomic_DNA"/>
</dbReference>
<sequence length="449" mass="47241">MPPFRRLLPFRSLLRFRSLTVSAATITAAVLVTVPGAGDAAAAPCGTQGNGSSLPFFDTGSLGSSGSPGSSGSLGSSGSGSGAAQGPQGPLPHFDNGVTRTVAWTTGPRSANRTFTRFGISGTDLGIAWDNGAGQTLLAFGDTFGDCTAPGRQWRHNVLLRTTDDDLTNGLTVPDGVPGDVHSGASVAADAPAFARQMIGAIGWSGVEVTTIPTSAIAIDGKQYLNYMSVRKWGLPGQWDTNFSATAVSSDNGQTWTTPPATIRVNAGVSLPIPEGWPSVHANDSKFQQAAYVKGHGDDDGWVYQFGTPNGRFGGAYLARFRPSDVLDLSRYHYWTGSGWSDSIDDIPGGSAGRVLPAPVTELSVAWSPFLNKYVMLHSPTTGVQMRTADHPEGPWSAPRLLVPGTLGLYAPMMLPQSPALTGTGPDLYFHGSRWDDYNVALVRTRLSR</sequence>
<dbReference type="eggNOG" id="COG4409">
    <property type="taxonomic scope" value="Bacteria"/>
</dbReference>
<feature type="domain" description="DUF4185" evidence="3">
    <location>
        <begin position="110"/>
        <end position="444"/>
    </location>
</feature>
<keyword evidence="5" id="KW-1185">Reference proteome</keyword>
<evidence type="ECO:0000256" key="2">
    <source>
        <dbReference type="SAM" id="SignalP"/>
    </source>
</evidence>
<proteinExistence type="predicted"/>
<evidence type="ECO:0000259" key="3">
    <source>
        <dbReference type="Pfam" id="PF13810"/>
    </source>
</evidence>
<evidence type="ECO:0000256" key="1">
    <source>
        <dbReference type="SAM" id="MobiDB-lite"/>
    </source>
</evidence>
<gene>
    <name evidence="4" type="ORF">GSI01S_02_00650</name>
</gene>